<evidence type="ECO:0000256" key="3">
    <source>
        <dbReference type="ARBA" id="ARBA00022692"/>
    </source>
</evidence>
<keyword evidence="6 7" id="KW-0472">Membrane</keyword>
<comment type="caution">
    <text evidence="9">The sequence shown here is derived from an EMBL/GenBank/DDBJ whole genome shotgun (WGS) entry which is preliminary data.</text>
</comment>
<feature type="transmembrane region" description="Helical" evidence="7">
    <location>
        <begin position="260"/>
        <end position="282"/>
    </location>
</feature>
<comment type="subcellular location">
    <subcellularLocation>
        <location evidence="1">Cell membrane</location>
        <topology evidence="1">Multi-pass membrane protein</topology>
    </subcellularLocation>
</comment>
<feature type="transmembrane region" description="Helical" evidence="7">
    <location>
        <begin position="154"/>
        <end position="179"/>
    </location>
</feature>
<dbReference type="AlphaFoldDB" id="A0A2R7Y677"/>
<dbReference type="Proteomes" id="UP000244093">
    <property type="component" value="Unassembled WGS sequence"/>
</dbReference>
<evidence type="ECO:0000256" key="4">
    <source>
        <dbReference type="ARBA" id="ARBA00022989"/>
    </source>
</evidence>
<keyword evidence="2" id="KW-1003">Cell membrane</keyword>
<proteinExistence type="predicted"/>
<evidence type="ECO:0000256" key="2">
    <source>
        <dbReference type="ARBA" id="ARBA00022475"/>
    </source>
</evidence>
<dbReference type="Pfam" id="PF00361">
    <property type="entry name" value="Proton_antipo_M"/>
    <property type="match status" value="1"/>
</dbReference>
<feature type="transmembrane region" description="Helical" evidence="7">
    <location>
        <begin position="101"/>
        <end position="118"/>
    </location>
</feature>
<dbReference type="PANTHER" id="PTHR42682:SF3">
    <property type="entry name" value="FORMATE HYDROGENLYASE SUBUNIT 3-RELATED"/>
    <property type="match status" value="1"/>
</dbReference>
<dbReference type="PRINTS" id="PR01437">
    <property type="entry name" value="NUOXDRDTASE4"/>
</dbReference>
<dbReference type="InterPro" id="IPR003918">
    <property type="entry name" value="NADH_UbQ_OxRdtase"/>
</dbReference>
<sequence>MKTEYSEGSGLADSLPWLVNYAVGSVAFILILAGSYLRLKKPKVSEAVRLTSFALLFAYSAFLITYDFVRGSLALLTAVVGIFLSSYTSAYERAKYPNRNLTMLIDVFVLAVFLVFASENLLSFITFWLFAEIIGFFAIVFEMERRTLIAGLRYLLISMVPADVALLTVLGVSSIKLGFTEALLLPMSDLSNVLAGAEPLLLLLVLLGFMAKAAVAPFHFWLPDAHSLAPAPASAVLSGVMVKMGIYGVMVAVPAVDAPYVLYAVLIFSSLTVIYGGLQALVQTDLKRLLAYSTIENTSLITLAVVSYKAFGVDILLTAGVVYSIAHGIFKASLFMNSGTIEILTHTRELPKLGYLSKVVVRPTFTALLSTLSLIGIPPTAGFLGKVLLLAGLVSVVYVNPSAGIALVVVAALGAALAIAYGVRYMTAYWGSPTLPKEVSHVNAETESSELMLSLMNVFIAIPTYLSVALVNVQLLDLIYVIPLGLLTAMFLALMYYVYTFIKRMARETPWLGGAVA</sequence>
<keyword evidence="5" id="KW-0560">Oxidoreductase</keyword>
<feature type="transmembrane region" description="Helical" evidence="7">
    <location>
        <begin position="383"/>
        <end position="399"/>
    </location>
</feature>
<dbReference type="GO" id="GO:0016491">
    <property type="term" value="F:oxidoreductase activity"/>
    <property type="evidence" value="ECO:0007669"/>
    <property type="project" value="UniProtKB-KW"/>
</dbReference>
<accession>A0A2R7Y677</accession>
<feature type="transmembrane region" description="Helical" evidence="7">
    <location>
        <begin position="124"/>
        <end position="142"/>
    </location>
</feature>
<name>A0A2R7Y677_9CREN</name>
<protein>
    <recommendedName>
        <fullName evidence="8">NADH:quinone oxidoreductase/Mrp antiporter transmembrane domain-containing protein</fullName>
    </recommendedName>
</protein>
<evidence type="ECO:0000256" key="1">
    <source>
        <dbReference type="ARBA" id="ARBA00004651"/>
    </source>
</evidence>
<evidence type="ECO:0000313" key="10">
    <source>
        <dbReference type="Proteomes" id="UP000244093"/>
    </source>
</evidence>
<evidence type="ECO:0000259" key="8">
    <source>
        <dbReference type="Pfam" id="PF00361"/>
    </source>
</evidence>
<dbReference type="GO" id="GO:0008137">
    <property type="term" value="F:NADH dehydrogenase (ubiquinone) activity"/>
    <property type="evidence" value="ECO:0007669"/>
    <property type="project" value="InterPro"/>
</dbReference>
<feature type="transmembrane region" description="Helical" evidence="7">
    <location>
        <begin position="199"/>
        <end position="222"/>
    </location>
</feature>
<feature type="transmembrane region" description="Helical" evidence="7">
    <location>
        <begin position="478"/>
        <end position="499"/>
    </location>
</feature>
<feature type="transmembrane region" description="Helical" evidence="7">
    <location>
        <begin position="451"/>
        <end position="471"/>
    </location>
</feature>
<keyword evidence="3 7" id="KW-0812">Transmembrane</keyword>
<dbReference type="EMBL" id="NBVN01000004">
    <property type="protein sequence ID" value="PUA32382.1"/>
    <property type="molecule type" value="Genomic_DNA"/>
</dbReference>
<feature type="transmembrane region" description="Helical" evidence="7">
    <location>
        <begin position="72"/>
        <end position="89"/>
    </location>
</feature>
<dbReference type="InterPro" id="IPR001750">
    <property type="entry name" value="ND/Mrp_TM"/>
</dbReference>
<gene>
    <name evidence="9" type="ORF">B7O98_06915</name>
</gene>
<evidence type="ECO:0000313" key="9">
    <source>
        <dbReference type="EMBL" id="PUA32382.1"/>
    </source>
</evidence>
<evidence type="ECO:0000256" key="6">
    <source>
        <dbReference type="ARBA" id="ARBA00023136"/>
    </source>
</evidence>
<keyword evidence="4 7" id="KW-1133">Transmembrane helix</keyword>
<feature type="transmembrane region" description="Helical" evidence="7">
    <location>
        <begin position="47"/>
        <end position="66"/>
    </location>
</feature>
<dbReference type="GO" id="GO:0042773">
    <property type="term" value="P:ATP synthesis coupled electron transport"/>
    <property type="evidence" value="ECO:0007669"/>
    <property type="project" value="InterPro"/>
</dbReference>
<reference evidence="9 10" key="1">
    <citation type="journal article" date="2018" name="Syst. Appl. Microbiol.">
        <title>A new symbiotic nanoarchaeote (Candidatus Nanoclepta minutus) and its host (Zestosphaera tikiterensis gen. nov., sp. nov.) from a New Zealand hot spring.</title>
        <authorList>
            <person name="St John E."/>
            <person name="Liu Y."/>
            <person name="Podar M."/>
            <person name="Stott M.B."/>
            <person name="Meneghin J."/>
            <person name="Chen Z."/>
            <person name="Lagutin K."/>
            <person name="Mitchell K."/>
            <person name="Reysenbach A.L."/>
        </authorList>
    </citation>
    <scope>NUCLEOTIDE SEQUENCE [LARGE SCALE GENOMIC DNA]</scope>
    <source>
        <strain evidence="9">NZ3</strain>
    </source>
</reference>
<dbReference type="PANTHER" id="PTHR42682">
    <property type="entry name" value="HYDROGENASE-4 COMPONENT F"/>
    <property type="match status" value="1"/>
</dbReference>
<evidence type="ECO:0000256" key="7">
    <source>
        <dbReference type="SAM" id="Phobius"/>
    </source>
</evidence>
<feature type="transmembrane region" description="Helical" evidence="7">
    <location>
        <begin position="406"/>
        <end position="431"/>
    </location>
</feature>
<dbReference type="GO" id="GO:0005886">
    <property type="term" value="C:plasma membrane"/>
    <property type="evidence" value="ECO:0007669"/>
    <property type="project" value="UniProtKB-SubCell"/>
</dbReference>
<organism evidence="9 10">
    <name type="scientific">Zestosphaera tikiterensis</name>
    <dbReference type="NCBI Taxonomy" id="1973259"/>
    <lineage>
        <taxon>Archaea</taxon>
        <taxon>Thermoproteota</taxon>
        <taxon>Thermoprotei</taxon>
        <taxon>Desulfurococcales</taxon>
        <taxon>Desulfurococcaceae</taxon>
        <taxon>Zestosphaera</taxon>
    </lineage>
</organism>
<feature type="domain" description="NADH:quinone oxidoreductase/Mrp antiporter transmembrane" evidence="8">
    <location>
        <begin position="124"/>
        <end position="396"/>
    </location>
</feature>
<evidence type="ECO:0000256" key="5">
    <source>
        <dbReference type="ARBA" id="ARBA00023002"/>
    </source>
</evidence>
<feature type="transmembrane region" description="Helical" evidence="7">
    <location>
        <begin position="15"/>
        <end position="35"/>
    </location>
</feature>
<dbReference type="InterPro" id="IPR052175">
    <property type="entry name" value="ComplexI-like_HydComp"/>
</dbReference>
<feature type="transmembrane region" description="Helical" evidence="7">
    <location>
        <begin position="234"/>
        <end position="254"/>
    </location>
</feature>